<organism evidence="1 2">
    <name type="scientific">Melia azedarach</name>
    <name type="common">Chinaberry tree</name>
    <dbReference type="NCBI Taxonomy" id="155640"/>
    <lineage>
        <taxon>Eukaryota</taxon>
        <taxon>Viridiplantae</taxon>
        <taxon>Streptophyta</taxon>
        <taxon>Embryophyta</taxon>
        <taxon>Tracheophyta</taxon>
        <taxon>Spermatophyta</taxon>
        <taxon>Magnoliopsida</taxon>
        <taxon>eudicotyledons</taxon>
        <taxon>Gunneridae</taxon>
        <taxon>Pentapetalae</taxon>
        <taxon>rosids</taxon>
        <taxon>malvids</taxon>
        <taxon>Sapindales</taxon>
        <taxon>Meliaceae</taxon>
        <taxon>Melia</taxon>
    </lineage>
</organism>
<name>A0ACC1YJ82_MELAZ</name>
<dbReference type="EMBL" id="CM051396">
    <property type="protein sequence ID" value="KAJ4723496.1"/>
    <property type="molecule type" value="Genomic_DNA"/>
</dbReference>
<keyword evidence="2" id="KW-1185">Reference proteome</keyword>
<dbReference type="Proteomes" id="UP001164539">
    <property type="component" value="Chromosome 3"/>
</dbReference>
<sequence length="221" mass="25668">MRKYSKIFGKGTLNPTRLQLVTGVIWKALIGVSEARHGKLRPYVIAHMLNLRRRTPLPISDDCCGNLIMPIIARFTPENKKSYYNLKFQDFSFLLRNAITNVEKECRKLQNGDDLFSTVKNAWKEFNREFDRKETDAYFFTSVCKTPFDLDFGWGKPTRTCHVQSDVELITLNDSRDGEGIEARICLDETTMQFFEQDHDIIAFTLPEQQHDGPSFLRSRC</sequence>
<evidence type="ECO:0000313" key="2">
    <source>
        <dbReference type="Proteomes" id="UP001164539"/>
    </source>
</evidence>
<protein>
    <submittedName>
        <fullName evidence="1">Acetyl-CoA-benzylalcohol acetyltransferase-like</fullName>
    </submittedName>
</protein>
<accession>A0ACC1YJ82</accession>
<comment type="caution">
    <text evidence="1">The sequence shown here is derived from an EMBL/GenBank/DDBJ whole genome shotgun (WGS) entry which is preliminary data.</text>
</comment>
<reference evidence="1 2" key="1">
    <citation type="journal article" date="2023" name="Science">
        <title>Complex scaffold remodeling in plant triterpene biosynthesis.</title>
        <authorList>
            <person name="De La Pena R."/>
            <person name="Hodgson H."/>
            <person name="Liu J.C."/>
            <person name="Stephenson M.J."/>
            <person name="Martin A.C."/>
            <person name="Owen C."/>
            <person name="Harkess A."/>
            <person name="Leebens-Mack J."/>
            <person name="Jimenez L.E."/>
            <person name="Osbourn A."/>
            <person name="Sattely E.S."/>
        </authorList>
    </citation>
    <scope>NUCLEOTIDE SEQUENCE [LARGE SCALE GENOMIC DNA]</scope>
    <source>
        <strain evidence="2">cv. JPN11</strain>
        <tissue evidence="1">Leaf</tissue>
    </source>
</reference>
<evidence type="ECO:0000313" key="1">
    <source>
        <dbReference type="EMBL" id="KAJ4723496.1"/>
    </source>
</evidence>
<gene>
    <name evidence="1" type="ORF">OWV82_006862</name>
</gene>
<proteinExistence type="predicted"/>